<dbReference type="Pfam" id="PF04024">
    <property type="entry name" value="PspC"/>
    <property type="match status" value="1"/>
</dbReference>
<dbReference type="PANTHER" id="PTHR33885:SF3">
    <property type="entry name" value="PHAGE SHOCK PROTEIN C"/>
    <property type="match status" value="1"/>
</dbReference>
<comment type="caution">
    <text evidence="8">The sequence shown here is derived from an EMBL/GenBank/DDBJ whole genome shotgun (WGS) entry which is preliminary data.</text>
</comment>
<keyword evidence="4 6" id="KW-1133">Transmembrane helix</keyword>
<proteinExistence type="predicted"/>
<gene>
    <name evidence="8" type="primary">pspC</name>
    <name evidence="8" type="ORF">GCM10017044_08440</name>
</gene>
<keyword evidence="9" id="KW-1185">Reference proteome</keyword>
<dbReference type="InterPro" id="IPR014320">
    <property type="entry name" value="Phageshock_PspC"/>
</dbReference>
<keyword evidence="3 6" id="KW-0812">Transmembrane</keyword>
<dbReference type="Proteomes" id="UP000630923">
    <property type="component" value="Unassembled WGS sequence"/>
</dbReference>
<protein>
    <submittedName>
        <fullName evidence="8">Phage-shock protein</fullName>
    </submittedName>
</protein>
<dbReference type="NCBIfam" id="TIGR02978">
    <property type="entry name" value="phageshock_pspC"/>
    <property type="match status" value="1"/>
</dbReference>
<keyword evidence="5 6" id="KW-0472">Membrane</keyword>
<feature type="domain" description="Phage shock protein PspC N-terminal" evidence="7">
    <location>
        <begin position="9"/>
        <end position="66"/>
    </location>
</feature>
<reference evidence="8" key="1">
    <citation type="journal article" date="2014" name="Int. J. Syst. Evol. Microbiol.">
        <title>Complete genome sequence of Corynebacterium casei LMG S-19264T (=DSM 44701T), isolated from a smear-ripened cheese.</title>
        <authorList>
            <consortium name="US DOE Joint Genome Institute (JGI-PGF)"/>
            <person name="Walter F."/>
            <person name="Albersmeier A."/>
            <person name="Kalinowski J."/>
            <person name="Ruckert C."/>
        </authorList>
    </citation>
    <scope>NUCLEOTIDE SEQUENCE</scope>
    <source>
        <strain evidence="8">KCTC 42590</strain>
    </source>
</reference>
<dbReference type="RefSeq" id="WP_268245725.1">
    <property type="nucleotide sequence ID" value="NZ_BNCI01000001.1"/>
</dbReference>
<evidence type="ECO:0000256" key="2">
    <source>
        <dbReference type="ARBA" id="ARBA00022475"/>
    </source>
</evidence>
<dbReference type="GO" id="GO:0005886">
    <property type="term" value="C:plasma membrane"/>
    <property type="evidence" value="ECO:0007669"/>
    <property type="project" value="UniProtKB-SubCell"/>
</dbReference>
<feature type="transmembrane region" description="Helical" evidence="6">
    <location>
        <begin position="39"/>
        <end position="64"/>
    </location>
</feature>
<organism evidence="8 9">
    <name type="scientific">Kordiimonas sediminis</name>
    <dbReference type="NCBI Taxonomy" id="1735581"/>
    <lineage>
        <taxon>Bacteria</taxon>
        <taxon>Pseudomonadati</taxon>
        <taxon>Pseudomonadota</taxon>
        <taxon>Alphaproteobacteria</taxon>
        <taxon>Kordiimonadales</taxon>
        <taxon>Kordiimonadaceae</taxon>
        <taxon>Kordiimonas</taxon>
    </lineage>
</organism>
<evidence type="ECO:0000256" key="5">
    <source>
        <dbReference type="ARBA" id="ARBA00023136"/>
    </source>
</evidence>
<comment type="subcellular location">
    <subcellularLocation>
        <location evidence="1">Cell membrane</location>
        <topology evidence="1">Single-pass membrane protein</topology>
    </subcellularLocation>
</comment>
<dbReference type="PANTHER" id="PTHR33885">
    <property type="entry name" value="PHAGE SHOCK PROTEIN C"/>
    <property type="match status" value="1"/>
</dbReference>
<keyword evidence="2" id="KW-1003">Cell membrane</keyword>
<evidence type="ECO:0000313" key="9">
    <source>
        <dbReference type="Proteomes" id="UP000630923"/>
    </source>
</evidence>
<evidence type="ECO:0000256" key="6">
    <source>
        <dbReference type="SAM" id="Phobius"/>
    </source>
</evidence>
<sequence length="129" mass="15066">MTYKNRPTRLYKIPPQGNLMGVCAGVADYLDINVTAVRVLSVIGALMTGIWLFVIGYVILGFVLDPKPEDLYEDETEEEFWKQTRTSPEYSAAEMRKRFRDIERRTSDMEAYMTSKRFKLERELRALED</sequence>
<dbReference type="InterPro" id="IPR052027">
    <property type="entry name" value="PspC"/>
</dbReference>
<dbReference type="EMBL" id="BNCI01000001">
    <property type="protein sequence ID" value="GHF16463.1"/>
    <property type="molecule type" value="Genomic_DNA"/>
</dbReference>
<name>A0A919E3P3_9PROT</name>
<evidence type="ECO:0000256" key="3">
    <source>
        <dbReference type="ARBA" id="ARBA00022692"/>
    </source>
</evidence>
<evidence type="ECO:0000256" key="4">
    <source>
        <dbReference type="ARBA" id="ARBA00022989"/>
    </source>
</evidence>
<dbReference type="InterPro" id="IPR007168">
    <property type="entry name" value="Phageshock_PspC_N"/>
</dbReference>
<accession>A0A919E3P3</accession>
<reference evidence="8" key="2">
    <citation type="submission" date="2020-09" db="EMBL/GenBank/DDBJ databases">
        <authorList>
            <person name="Sun Q."/>
            <person name="Kim S."/>
        </authorList>
    </citation>
    <scope>NUCLEOTIDE SEQUENCE</scope>
    <source>
        <strain evidence="8">KCTC 42590</strain>
    </source>
</reference>
<dbReference type="AlphaFoldDB" id="A0A919E3P3"/>
<evidence type="ECO:0000259" key="7">
    <source>
        <dbReference type="Pfam" id="PF04024"/>
    </source>
</evidence>
<evidence type="ECO:0000256" key="1">
    <source>
        <dbReference type="ARBA" id="ARBA00004162"/>
    </source>
</evidence>
<evidence type="ECO:0000313" key="8">
    <source>
        <dbReference type="EMBL" id="GHF16463.1"/>
    </source>
</evidence>